<evidence type="ECO:0000256" key="1">
    <source>
        <dbReference type="ARBA" id="ARBA00009283"/>
    </source>
</evidence>
<dbReference type="EC" id="3.6.1.42" evidence="4"/>
<comment type="function">
    <text evidence="3">After transfer of sugars to endogenous macromolecular acceptors, the enzyme converts nucleoside diphosphates to nucleoside monophosphates which in turn exit the Golgi lumen in a coupled antiporter reaction, allowing entry of additional nucleotide sugar from the cytosol.</text>
</comment>
<evidence type="ECO:0000256" key="2">
    <source>
        <dbReference type="ARBA" id="ARBA00022801"/>
    </source>
</evidence>
<evidence type="ECO:0000256" key="4">
    <source>
        <dbReference type="ARBA" id="ARBA00038903"/>
    </source>
</evidence>
<name>A0ABR2WVI9_9FUNG</name>
<dbReference type="GO" id="GO:0004382">
    <property type="term" value="F:GDP phosphatase activity"/>
    <property type="evidence" value="ECO:0007669"/>
    <property type="project" value="UniProtKB-EC"/>
</dbReference>
<dbReference type="InterPro" id="IPR000407">
    <property type="entry name" value="GDA1_CD39_NTPase"/>
</dbReference>
<evidence type="ECO:0000313" key="7">
    <source>
        <dbReference type="Proteomes" id="UP001479436"/>
    </source>
</evidence>
<dbReference type="PANTHER" id="PTHR11782">
    <property type="entry name" value="ADENOSINE/GUANOSINE DIPHOSPHATASE"/>
    <property type="match status" value="1"/>
</dbReference>
<comment type="caution">
    <text evidence="6">The sequence shown here is derived from an EMBL/GenBank/DDBJ whole genome shotgun (WGS) entry which is preliminary data.</text>
</comment>
<evidence type="ECO:0000256" key="3">
    <source>
        <dbReference type="ARBA" id="ARBA00037742"/>
    </source>
</evidence>
<dbReference type="PANTHER" id="PTHR11782:SF83">
    <property type="entry name" value="GUANOSINE-DIPHOSPHATASE"/>
    <property type="match status" value="1"/>
</dbReference>
<dbReference type="CDD" id="cd24040">
    <property type="entry name" value="ASKHA_NBD_GDA1"/>
    <property type="match status" value="1"/>
</dbReference>
<proteinExistence type="inferred from homology"/>
<protein>
    <recommendedName>
        <fullName evidence="4">guanosine-diphosphatase</fullName>
        <ecNumber evidence="4">3.6.1.42</ecNumber>
    </recommendedName>
</protein>
<comment type="similarity">
    <text evidence="1 5">Belongs to the GDA1/CD39 NTPase family.</text>
</comment>
<dbReference type="EMBL" id="JASJQH010000256">
    <property type="protein sequence ID" value="KAK9765539.1"/>
    <property type="molecule type" value="Genomic_DNA"/>
</dbReference>
<dbReference type="PROSITE" id="PS01238">
    <property type="entry name" value="GDA1_CD39_NTPASE"/>
    <property type="match status" value="1"/>
</dbReference>
<sequence length="428" mass="47497">MHCDIAHPGKPLIQYVIMIDAGSTGSRVHIYKFNYCKENPELESEVFEMLKPGLSSFPSDPTGAAESLDKLMLLAQKSVPKHLHDCTPVAVKATAGLRLLGPEASNAILAAVRHRLETVFPFPVVKDGGVEIMDGSNEGVYAWITVNYLLEKLGQPSKLPTAAIFDLGGGSTQIVFEPTFPTGKYLAAGEHKYELDFGNRGYDLYQHSYLGYGLMEARKRIKALIADSDKSQSTISHPCIFPDTPVDFELKSDNSTAVRNIKFTGSAKGMKECHKVVQEALNKSKTCSPQPCAFDGVYQPSLGTTFENNDIYIFSYFYDLTKALGMNDEFKLEKLREVTEHVCQQDIEYLEGLSTGVDIKQALKDNDHYCMDMTFIYSLLHDGYDLSDSRDVKVAKKIKDMETGWCLGASISLLDQGSYCKVTEIQKP</sequence>
<accession>A0ABR2WVI9</accession>
<evidence type="ECO:0000313" key="6">
    <source>
        <dbReference type="EMBL" id="KAK9765539.1"/>
    </source>
</evidence>
<organism evidence="6 7">
    <name type="scientific">Basidiobolus ranarum</name>
    <dbReference type="NCBI Taxonomy" id="34480"/>
    <lineage>
        <taxon>Eukaryota</taxon>
        <taxon>Fungi</taxon>
        <taxon>Fungi incertae sedis</taxon>
        <taxon>Zoopagomycota</taxon>
        <taxon>Entomophthoromycotina</taxon>
        <taxon>Basidiobolomycetes</taxon>
        <taxon>Basidiobolales</taxon>
        <taxon>Basidiobolaceae</taxon>
        <taxon>Basidiobolus</taxon>
    </lineage>
</organism>
<gene>
    <name evidence="6" type="primary">GDA1_2</name>
    <name evidence="6" type="ORF">K7432_006058</name>
</gene>
<dbReference type="Gene3D" id="3.30.420.40">
    <property type="match status" value="1"/>
</dbReference>
<evidence type="ECO:0000256" key="5">
    <source>
        <dbReference type="RuleBase" id="RU003833"/>
    </source>
</evidence>
<reference evidence="6 7" key="1">
    <citation type="submission" date="2023-04" db="EMBL/GenBank/DDBJ databases">
        <title>Genome of Basidiobolus ranarum AG-B5.</title>
        <authorList>
            <person name="Stajich J.E."/>
            <person name="Carter-House D."/>
            <person name="Gryganskyi A."/>
        </authorList>
    </citation>
    <scope>NUCLEOTIDE SEQUENCE [LARGE SCALE GENOMIC DNA]</scope>
    <source>
        <strain evidence="6 7">AG-B5</strain>
    </source>
</reference>
<keyword evidence="2 5" id="KW-0378">Hydrolase</keyword>
<dbReference type="Gene3D" id="3.30.420.150">
    <property type="entry name" value="Exopolyphosphatase. Domain 2"/>
    <property type="match status" value="1"/>
</dbReference>
<dbReference type="Pfam" id="PF01150">
    <property type="entry name" value="GDA1_CD39"/>
    <property type="match status" value="1"/>
</dbReference>
<dbReference type="Proteomes" id="UP001479436">
    <property type="component" value="Unassembled WGS sequence"/>
</dbReference>
<keyword evidence="7" id="KW-1185">Reference proteome</keyword>